<dbReference type="STRING" id="373903.Hore_14330"/>
<feature type="domain" description="FMN-binding" evidence="7">
    <location>
        <begin position="87"/>
        <end position="177"/>
    </location>
</feature>
<keyword evidence="6" id="KW-0472">Membrane</keyword>
<dbReference type="Proteomes" id="UP000000719">
    <property type="component" value="Chromosome"/>
</dbReference>
<dbReference type="PIRSF" id="PIRSF006091">
    <property type="entry name" value="E_trnsport_RnfG"/>
    <property type="match status" value="1"/>
</dbReference>
<dbReference type="GO" id="GO:0010181">
    <property type="term" value="F:FMN binding"/>
    <property type="evidence" value="ECO:0007669"/>
    <property type="project" value="InterPro"/>
</dbReference>
<name>B8CY13_HALOH</name>
<evidence type="ECO:0000256" key="3">
    <source>
        <dbReference type="ARBA" id="ARBA00022630"/>
    </source>
</evidence>
<evidence type="ECO:0000313" key="9">
    <source>
        <dbReference type="Proteomes" id="UP000000719"/>
    </source>
</evidence>
<evidence type="ECO:0000313" key="8">
    <source>
        <dbReference type="EMBL" id="ACL70182.1"/>
    </source>
</evidence>
<keyword evidence="6" id="KW-1003">Cell membrane</keyword>
<proteinExistence type="inferred from homology"/>
<evidence type="ECO:0000256" key="5">
    <source>
        <dbReference type="ARBA" id="ARBA00022982"/>
    </source>
</evidence>
<dbReference type="EMBL" id="CP001098">
    <property type="protein sequence ID" value="ACL70182.1"/>
    <property type="molecule type" value="Genomic_DNA"/>
</dbReference>
<keyword evidence="3 6" id="KW-0285">Flavoprotein</keyword>
<keyword evidence="4 6" id="KW-0288">FMN</keyword>
<comment type="subcellular location">
    <subcellularLocation>
        <location evidence="6">Cell inner membrane</location>
        <topology evidence="6">Single-pass membrane protein</topology>
    </subcellularLocation>
</comment>
<accession>B8CY13</accession>
<evidence type="ECO:0000256" key="6">
    <source>
        <dbReference type="HAMAP-Rule" id="MF_00479"/>
    </source>
</evidence>
<dbReference type="PANTHER" id="PTHR36118">
    <property type="entry name" value="ION-TRANSLOCATING OXIDOREDUCTASE COMPLEX SUBUNIT G"/>
    <property type="match status" value="1"/>
</dbReference>
<dbReference type="GO" id="GO:0005886">
    <property type="term" value="C:plasma membrane"/>
    <property type="evidence" value="ECO:0007669"/>
    <property type="project" value="UniProtKB-SubCell"/>
</dbReference>
<dbReference type="Pfam" id="PF04205">
    <property type="entry name" value="FMN_bind"/>
    <property type="match status" value="1"/>
</dbReference>
<dbReference type="InterPro" id="IPR010209">
    <property type="entry name" value="Ion_transpt_RnfG/RsxG"/>
</dbReference>
<comment type="function">
    <text evidence="6">Part of a membrane-bound complex that couples electron transfer with translocation of ions across the membrane.</text>
</comment>
<evidence type="ECO:0000256" key="1">
    <source>
        <dbReference type="ARBA" id="ARBA00022448"/>
    </source>
</evidence>
<keyword evidence="1 6" id="KW-0813">Transport</keyword>
<keyword evidence="5 6" id="KW-0249">Electron transport</keyword>
<dbReference type="GO" id="GO:0022900">
    <property type="term" value="P:electron transport chain"/>
    <property type="evidence" value="ECO:0007669"/>
    <property type="project" value="UniProtKB-UniRule"/>
</dbReference>
<comment type="subunit">
    <text evidence="6">The complex is composed of six subunits: RnfA, RnfB, RnfC, RnfD, RnfE and RnfG.</text>
</comment>
<dbReference type="AlphaFoldDB" id="B8CY13"/>
<keyword evidence="9" id="KW-1185">Reference proteome</keyword>
<organism evidence="8 9">
    <name type="scientific">Halothermothrix orenii (strain H 168 / OCM 544 / DSM 9562)</name>
    <dbReference type="NCBI Taxonomy" id="373903"/>
    <lineage>
        <taxon>Bacteria</taxon>
        <taxon>Bacillati</taxon>
        <taxon>Bacillota</taxon>
        <taxon>Clostridia</taxon>
        <taxon>Halanaerobiales</taxon>
        <taxon>Halothermotrichaceae</taxon>
        <taxon>Halothermothrix</taxon>
    </lineage>
</organism>
<keyword evidence="6" id="KW-1278">Translocase</keyword>
<evidence type="ECO:0000256" key="2">
    <source>
        <dbReference type="ARBA" id="ARBA00022553"/>
    </source>
</evidence>
<dbReference type="InterPro" id="IPR007329">
    <property type="entry name" value="FMN-bd"/>
</dbReference>
<gene>
    <name evidence="6" type="primary">rnfG</name>
    <name evidence="8" type="ordered locus">Hore_14330</name>
</gene>
<dbReference type="EC" id="7.-.-.-" evidence="6"/>
<feature type="modified residue" description="FMN phosphoryl threonine" evidence="6">
    <location>
        <position position="160"/>
    </location>
</feature>
<evidence type="ECO:0000256" key="4">
    <source>
        <dbReference type="ARBA" id="ARBA00022643"/>
    </source>
</evidence>
<evidence type="ECO:0000259" key="7">
    <source>
        <dbReference type="SMART" id="SM00900"/>
    </source>
</evidence>
<dbReference type="GO" id="GO:0009055">
    <property type="term" value="F:electron transfer activity"/>
    <property type="evidence" value="ECO:0007669"/>
    <property type="project" value="InterPro"/>
</dbReference>
<keyword evidence="2 6" id="KW-0597">Phosphoprotein</keyword>
<dbReference type="eggNOG" id="COG4659">
    <property type="taxonomic scope" value="Bacteria"/>
</dbReference>
<protein>
    <recommendedName>
        <fullName evidence="6">Ion-translocating oxidoreductase complex subunit G</fullName>
        <ecNumber evidence="6">7.-.-.-</ecNumber>
    </recommendedName>
    <alternativeName>
        <fullName evidence="6">Rnf electron transport complex subunit G</fullName>
    </alternativeName>
</protein>
<comment type="similarity">
    <text evidence="6">Belongs to the RnfG family.</text>
</comment>
<dbReference type="NCBIfam" id="TIGR01947">
    <property type="entry name" value="rnfG"/>
    <property type="match status" value="1"/>
</dbReference>
<keyword evidence="6" id="KW-0997">Cell inner membrane</keyword>
<comment type="cofactor">
    <cofactor evidence="6">
        <name>FMN</name>
        <dbReference type="ChEBI" id="CHEBI:58210"/>
    </cofactor>
</comment>
<dbReference type="HOGENOM" id="CLU_077882_2_2_9"/>
<dbReference type="SMART" id="SM00900">
    <property type="entry name" value="FMN_bind"/>
    <property type="match status" value="1"/>
</dbReference>
<dbReference type="OrthoDB" id="9794010at2"/>
<sequence length="186" mass="20372">MQNNNLMRLVLTLTIIGLFSAFALAYVYEWTTPMINKHDEMAKKEAIYSVLPDVDDVKQVKKGDLTFYEGYSNGSMVGIALETSGGGFQGIITLMLGADPVSGKIYGIKVLNHQETPGLGANITGEDFEKNFRDKPFGEYSVVKRPVSNPYEVEAISGATISSQKVTNIVEKAVKDIKRYYGGGSE</sequence>
<dbReference type="HAMAP" id="MF_00479">
    <property type="entry name" value="RsxG_RnfG"/>
    <property type="match status" value="1"/>
</dbReference>
<keyword evidence="6" id="KW-0812">Transmembrane</keyword>
<dbReference type="RefSeq" id="WP_012636365.1">
    <property type="nucleotide sequence ID" value="NC_011899.1"/>
</dbReference>
<dbReference type="KEGG" id="hor:Hore_14330"/>
<reference evidence="8 9" key="1">
    <citation type="journal article" date="2009" name="PLoS ONE">
        <title>Genome analysis of the anaerobic thermohalophilic bacterium Halothermothrix orenii.</title>
        <authorList>
            <person name="Mavromatis K."/>
            <person name="Ivanova N."/>
            <person name="Anderson I."/>
            <person name="Lykidis A."/>
            <person name="Hooper S.D."/>
            <person name="Sun H."/>
            <person name="Kunin V."/>
            <person name="Lapidus A."/>
            <person name="Hugenholtz P."/>
            <person name="Patel B."/>
            <person name="Kyrpides N.C."/>
        </authorList>
    </citation>
    <scope>NUCLEOTIDE SEQUENCE [LARGE SCALE GENOMIC DNA]</scope>
    <source>
        <strain evidence="9">H 168 / OCM 544 / DSM 9562</strain>
    </source>
</reference>
<dbReference type="PANTHER" id="PTHR36118:SF1">
    <property type="entry name" value="ION-TRANSLOCATING OXIDOREDUCTASE COMPLEX SUBUNIT G"/>
    <property type="match status" value="1"/>
</dbReference>
<keyword evidence="6" id="KW-1133">Transmembrane helix</keyword>